<dbReference type="InterPro" id="IPR001412">
    <property type="entry name" value="aa-tRNA-synth_I_CS"/>
</dbReference>
<feature type="binding site" evidence="11">
    <location>
        <position position="146"/>
    </location>
    <ligand>
        <name>Zn(2+)</name>
        <dbReference type="ChEBI" id="CHEBI:29105"/>
    </ligand>
</feature>
<dbReference type="PANTHER" id="PTHR45765:SF1">
    <property type="entry name" value="METHIONINE--TRNA LIGASE, CYTOPLASMIC"/>
    <property type="match status" value="1"/>
</dbReference>
<name>A0A1F7FGK4_UNCRA</name>
<evidence type="ECO:0000256" key="2">
    <source>
        <dbReference type="ARBA" id="ARBA00004496"/>
    </source>
</evidence>
<keyword evidence="5 11" id="KW-0436">Ligase</keyword>
<evidence type="ECO:0000256" key="3">
    <source>
        <dbReference type="ARBA" id="ARBA00008258"/>
    </source>
</evidence>
<dbReference type="GO" id="GO:0005829">
    <property type="term" value="C:cytosol"/>
    <property type="evidence" value="ECO:0007669"/>
    <property type="project" value="TreeGrafter"/>
</dbReference>
<comment type="caution">
    <text evidence="14">The sequence shown here is derived from an EMBL/GenBank/DDBJ whole genome shotgun (WGS) entry which is preliminary data.</text>
</comment>
<feature type="binding site" evidence="11">
    <location>
        <position position="159"/>
    </location>
    <ligand>
        <name>Zn(2+)</name>
        <dbReference type="ChEBI" id="CHEBI:29105"/>
    </ligand>
</feature>
<dbReference type="SUPFAM" id="SSF57770">
    <property type="entry name" value="Methionyl-tRNA synthetase (MetRS), Zn-domain"/>
    <property type="match status" value="1"/>
</dbReference>
<keyword evidence="9 11" id="KW-0030">Aminoacyl-tRNA synthetase</keyword>
<proteinExistence type="inferred from homology"/>
<dbReference type="Gene3D" id="1.10.730.10">
    <property type="entry name" value="Isoleucyl-tRNA Synthetase, Domain 1"/>
    <property type="match status" value="1"/>
</dbReference>
<dbReference type="GO" id="GO:0006431">
    <property type="term" value="P:methionyl-tRNA aminoacylation"/>
    <property type="evidence" value="ECO:0007669"/>
    <property type="project" value="UniProtKB-UniRule"/>
</dbReference>
<dbReference type="InterPro" id="IPR023458">
    <property type="entry name" value="Met-tRNA_ligase_1"/>
</dbReference>
<dbReference type="PROSITE" id="PS00178">
    <property type="entry name" value="AA_TRNA_LIGASE_I"/>
    <property type="match status" value="1"/>
</dbReference>
<dbReference type="Pfam" id="PF09334">
    <property type="entry name" value="tRNA-synt_1g"/>
    <property type="match status" value="1"/>
</dbReference>
<dbReference type="SUPFAM" id="SSF52374">
    <property type="entry name" value="Nucleotidylyl transferase"/>
    <property type="match status" value="1"/>
</dbReference>
<dbReference type="FunFam" id="2.20.28.20:FF:000001">
    <property type="entry name" value="Methionine--tRNA ligase"/>
    <property type="match status" value="1"/>
</dbReference>
<keyword evidence="11" id="KW-0862">Zinc</keyword>
<keyword evidence="8 11" id="KW-0648">Protein biosynthesis</keyword>
<dbReference type="InterPro" id="IPR033911">
    <property type="entry name" value="MetRS_core"/>
</dbReference>
<evidence type="ECO:0000256" key="1">
    <source>
        <dbReference type="ARBA" id="ARBA00003314"/>
    </source>
</evidence>
<comment type="function">
    <text evidence="1 11">Is required not only for elongation of protein synthesis but also for the initiation of all mRNA translation through initiator tRNA(fMet) aminoacylation.</text>
</comment>
<comment type="subcellular location">
    <subcellularLocation>
        <location evidence="2 11">Cytoplasm</location>
    </subcellularLocation>
</comment>
<dbReference type="InterPro" id="IPR015413">
    <property type="entry name" value="Methionyl/Leucyl_tRNA_Synth"/>
</dbReference>
<dbReference type="GO" id="GO:0005524">
    <property type="term" value="F:ATP binding"/>
    <property type="evidence" value="ECO:0007669"/>
    <property type="project" value="UniProtKB-UniRule"/>
</dbReference>
<comment type="catalytic activity">
    <reaction evidence="10 11">
        <text>tRNA(Met) + L-methionine + ATP = L-methionyl-tRNA(Met) + AMP + diphosphate</text>
        <dbReference type="Rhea" id="RHEA:13481"/>
        <dbReference type="Rhea" id="RHEA-COMP:9667"/>
        <dbReference type="Rhea" id="RHEA-COMP:9698"/>
        <dbReference type="ChEBI" id="CHEBI:30616"/>
        <dbReference type="ChEBI" id="CHEBI:33019"/>
        <dbReference type="ChEBI" id="CHEBI:57844"/>
        <dbReference type="ChEBI" id="CHEBI:78442"/>
        <dbReference type="ChEBI" id="CHEBI:78530"/>
        <dbReference type="ChEBI" id="CHEBI:456215"/>
        <dbReference type="EC" id="6.1.1.10"/>
    </reaction>
</comment>
<dbReference type="InterPro" id="IPR041872">
    <property type="entry name" value="Anticodon_Met"/>
</dbReference>
<evidence type="ECO:0000259" key="13">
    <source>
        <dbReference type="Pfam" id="PF19303"/>
    </source>
</evidence>
<gene>
    <name evidence="11" type="primary">metG</name>
    <name evidence="14" type="ORF">A2519_04100</name>
</gene>
<evidence type="ECO:0000256" key="9">
    <source>
        <dbReference type="ARBA" id="ARBA00023146"/>
    </source>
</evidence>
<keyword evidence="6 11" id="KW-0547">Nucleotide-binding</keyword>
<dbReference type="GO" id="GO:0004825">
    <property type="term" value="F:methionine-tRNA ligase activity"/>
    <property type="evidence" value="ECO:0007669"/>
    <property type="project" value="UniProtKB-UniRule"/>
</dbReference>
<feature type="binding site" evidence="11">
    <location>
        <position position="143"/>
    </location>
    <ligand>
        <name>Zn(2+)</name>
        <dbReference type="ChEBI" id="CHEBI:29105"/>
    </ligand>
</feature>
<evidence type="ECO:0000256" key="6">
    <source>
        <dbReference type="ARBA" id="ARBA00022741"/>
    </source>
</evidence>
<dbReference type="EC" id="6.1.1.10" evidence="11"/>
<feature type="short sequence motif" description="'KMSKS' region" evidence="11">
    <location>
        <begin position="333"/>
        <end position="337"/>
    </location>
</feature>
<dbReference type="Proteomes" id="UP000179243">
    <property type="component" value="Unassembled WGS sequence"/>
</dbReference>
<evidence type="ECO:0000256" key="10">
    <source>
        <dbReference type="ARBA" id="ARBA00047364"/>
    </source>
</evidence>
<dbReference type="NCBIfam" id="NF001100">
    <property type="entry name" value="PRK00133.1"/>
    <property type="match status" value="1"/>
</dbReference>
<comment type="similarity">
    <text evidence="3 11">Belongs to the class-I aminoacyl-tRNA synthetase family. MetG type 1 subfamily.</text>
</comment>
<dbReference type="HAMAP" id="MF_00098">
    <property type="entry name" value="Met_tRNA_synth_type1"/>
    <property type="match status" value="1"/>
</dbReference>
<feature type="short sequence motif" description="'HIGH' region" evidence="11">
    <location>
        <begin position="11"/>
        <end position="21"/>
    </location>
</feature>
<dbReference type="InterPro" id="IPR009080">
    <property type="entry name" value="tRNAsynth_Ia_anticodon-bd"/>
</dbReference>
<keyword evidence="11" id="KW-0479">Metal-binding</keyword>
<dbReference type="InterPro" id="IPR029038">
    <property type="entry name" value="MetRS_Zn"/>
</dbReference>
<dbReference type="InterPro" id="IPR014758">
    <property type="entry name" value="Met-tRNA_synth"/>
</dbReference>
<evidence type="ECO:0000256" key="8">
    <source>
        <dbReference type="ARBA" id="ARBA00022917"/>
    </source>
</evidence>
<dbReference type="NCBIfam" id="TIGR00398">
    <property type="entry name" value="metG"/>
    <property type="match status" value="1"/>
</dbReference>
<dbReference type="Gene3D" id="2.20.28.20">
    <property type="entry name" value="Methionyl-tRNA synthetase, Zn-domain"/>
    <property type="match status" value="1"/>
</dbReference>
<protein>
    <recommendedName>
        <fullName evidence="11">Methionine--tRNA ligase</fullName>
        <ecNumber evidence="11">6.1.1.10</ecNumber>
    </recommendedName>
    <alternativeName>
        <fullName evidence="11">Methionyl-tRNA synthetase</fullName>
        <shortName evidence="11">MetRS</shortName>
    </alternativeName>
</protein>
<dbReference type="CDD" id="cd07957">
    <property type="entry name" value="Anticodon_Ia_Met"/>
    <property type="match status" value="1"/>
</dbReference>
<dbReference type="EMBL" id="MFYX01000046">
    <property type="protein sequence ID" value="OGK05839.1"/>
    <property type="molecule type" value="Genomic_DNA"/>
</dbReference>
<evidence type="ECO:0000313" key="15">
    <source>
        <dbReference type="Proteomes" id="UP000179243"/>
    </source>
</evidence>
<feature type="binding site" evidence="11">
    <location>
        <position position="336"/>
    </location>
    <ligand>
        <name>ATP</name>
        <dbReference type="ChEBI" id="CHEBI:30616"/>
    </ligand>
</feature>
<comment type="cofactor">
    <cofactor evidence="11">
        <name>Zn(2+)</name>
        <dbReference type="ChEBI" id="CHEBI:29105"/>
    </cofactor>
    <text evidence="11">Binds 1 zinc ion per subunit.</text>
</comment>
<sequence>MERYLVTAALPYANGPLHLGHIAGAYLPADIFVRFLRLTKHDAVFICGTDEHGVPITLAAEKRAIAPKVFVDEVHAHMEATFAALGISFDNFSGTARPAHYETTIEFFLDLDKKGFLEKKSIVQLYCGSCNRFLPDRYVEGVCPRCSAAGARGDQCEACGSDLDQTELVNPYCKICGAIPVMRETSHWFLKLSDFEGRLREWLESKRVAWKENVVNFCNGLLAKGLPDRAITRDLDWGVPVPLPGAEGKVIYVWFDAPIGYISSTKEWALKKGDAEAWKKYWQDPDTRVVHFIGKDNIVFHSLMWPAVLMGKGGYNLPWHIPANEFLNIEGKKISTSRGFAIWAHEFIESFPADALRYYLAIIAPEAKDADFTFKEFQASYNNELADILGNFINRTITFIEKYYNAVVPPLAGNDAETAAMLARIDETGRTMEQAYAHFQVRRAAGLFMDLCRDANKYFNDKAPWKSRKEDSAACGSALHCCLRIIRALAVYGSPLIPFTCAKVQAMFSDAAPLDWKTADAPLIVGAPVKSPGILFPKIEDAAIAAEAERFQKHDTNVPHT</sequence>
<organism evidence="14 15">
    <name type="scientific">Candidatus Raymondbacteria bacterium RIFOXYD12_FULL_49_13</name>
    <dbReference type="NCBI Taxonomy" id="1817890"/>
    <lineage>
        <taxon>Bacteria</taxon>
        <taxon>Raymondiibacteriota</taxon>
    </lineage>
</organism>
<dbReference type="AlphaFoldDB" id="A0A1F7FGK4"/>
<evidence type="ECO:0000256" key="4">
    <source>
        <dbReference type="ARBA" id="ARBA00022490"/>
    </source>
</evidence>
<dbReference type="SUPFAM" id="SSF47323">
    <property type="entry name" value="Anticodon-binding domain of a subclass of class I aminoacyl-tRNA synthetases"/>
    <property type="match status" value="1"/>
</dbReference>
<keyword evidence="7 11" id="KW-0067">ATP-binding</keyword>
<dbReference type="Pfam" id="PF19303">
    <property type="entry name" value="Anticodon_3"/>
    <property type="match status" value="1"/>
</dbReference>
<feature type="domain" description="Methionyl-tRNA synthetase anticodon-binding" evidence="13">
    <location>
        <begin position="415"/>
        <end position="553"/>
    </location>
</feature>
<dbReference type="GO" id="GO:0046872">
    <property type="term" value="F:metal ion binding"/>
    <property type="evidence" value="ECO:0007669"/>
    <property type="project" value="UniProtKB-KW"/>
</dbReference>
<dbReference type="Gene3D" id="3.40.50.620">
    <property type="entry name" value="HUPs"/>
    <property type="match status" value="1"/>
</dbReference>
<evidence type="ECO:0000256" key="7">
    <source>
        <dbReference type="ARBA" id="ARBA00022840"/>
    </source>
</evidence>
<keyword evidence="4 11" id="KW-0963">Cytoplasm</keyword>
<evidence type="ECO:0000313" key="14">
    <source>
        <dbReference type="EMBL" id="OGK05839.1"/>
    </source>
</evidence>
<feature type="domain" description="Methionyl/Leucyl tRNA synthetase" evidence="12">
    <location>
        <begin position="4"/>
        <end position="396"/>
    </location>
</feature>
<accession>A0A1F7FGK4</accession>
<reference evidence="14 15" key="1">
    <citation type="journal article" date="2016" name="Nat. Commun.">
        <title>Thousands of microbial genomes shed light on interconnected biogeochemical processes in an aquifer system.</title>
        <authorList>
            <person name="Anantharaman K."/>
            <person name="Brown C.T."/>
            <person name="Hug L.A."/>
            <person name="Sharon I."/>
            <person name="Castelle C.J."/>
            <person name="Probst A.J."/>
            <person name="Thomas B.C."/>
            <person name="Singh A."/>
            <person name="Wilkins M.J."/>
            <person name="Karaoz U."/>
            <person name="Brodie E.L."/>
            <person name="Williams K.H."/>
            <person name="Hubbard S.S."/>
            <person name="Banfield J.F."/>
        </authorList>
    </citation>
    <scope>NUCLEOTIDE SEQUENCE [LARGE SCALE GENOMIC DNA]</scope>
</reference>
<evidence type="ECO:0000259" key="12">
    <source>
        <dbReference type="Pfam" id="PF09334"/>
    </source>
</evidence>
<feature type="binding site" evidence="11">
    <location>
        <position position="156"/>
    </location>
    <ligand>
        <name>Zn(2+)</name>
        <dbReference type="ChEBI" id="CHEBI:29105"/>
    </ligand>
</feature>
<evidence type="ECO:0000256" key="5">
    <source>
        <dbReference type="ARBA" id="ARBA00022598"/>
    </source>
</evidence>
<dbReference type="CDD" id="cd00814">
    <property type="entry name" value="MetRS_core"/>
    <property type="match status" value="1"/>
</dbReference>
<dbReference type="PRINTS" id="PR01041">
    <property type="entry name" value="TRNASYNTHMET"/>
</dbReference>
<dbReference type="PANTHER" id="PTHR45765">
    <property type="entry name" value="METHIONINE--TRNA LIGASE"/>
    <property type="match status" value="1"/>
</dbReference>
<evidence type="ECO:0000256" key="11">
    <source>
        <dbReference type="HAMAP-Rule" id="MF_00098"/>
    </source>
</evidence>
<comment type="subunit">
    <text evidence="11">Monomer.</text>
</comment>
<dbReference type="InterPro" id="IPR014729">
    <property type="entry name" value="Rossmann-like_a/b/a_fold"/>
</dbReference>